<reference evidence="1" key="1">
    <citation type="submission" date="2021-02" db="EMBL/GenBank/DDBJ databases">
        <authorList>
            <consortium name="DOE Joint Genome Institute"/>
            <person name="Ahrendt S."/>
            <person name="Looney B.P."/>
            <person name="Miyauchi S."/>
            <person name="Morin E."/>
            <person name="Drula E."/>
            <person name="Courty P.E."/>
            <person name="Chicoki N."/>
            <person name="Fauchery L."/>
            <person name="Kohler A."/>
            <person name="Kuo A."/>
            <person name="Labutti K."/>
            <person name="Pangilinan J."/>
            <person name="Lipzen A."/>
            <person name="Riley R."/>
            <person name="Andreopoulos W."/>
            <person name="He G."/>
            <person name="Johnson J."/>
            <person name="Barry K.W."/>
            <person name="Grigoriev I.V."/>
            <person name="Nagy L."/>
            <person name="Hibbett D."/>
            <person name="Henrissat B."/>
            <person name="Matheny P.B."/>
            <person name="Labbe J."/>
            <person name="Martin F."/>
        </authorList>
    </citation>
    <scope>NUCLEOTIDE SEQUENCE</scope>
    <source>
        <strain evidence="1">FP105234-sp</strain>
    </source>
</reference>
<feature type="non-terminal residue" evidence="1">
    <location>
        <position position="1"/>
    </location>
</feature>
<reference evidence="1" key="2">
    <citation type="journal article" date="2022" name="New Phytol.">
        <title>Evolutionary transition to the ectomycorrhizal habit in the genomes of a hyperdiverse lineage of mushroom-forming fungi.</title>
        <authorList>
            <person name="Looney B."/>
            <person name="Miyauchi S."/>
            <person name="Morin E."/>
            <person name="Drula E."/>
            <person name="Courty P.E."/>
            <person name="Kohler A."/>
            <person name="Kuo A."/>
            <person name="LaButti K."/>
            <person name="Pangilinan J."/>
            <person name="Lipzen A."/>
            <person name="Riley R."/>
            <person name="Andreopoulos W."/>
            <person name="He G."/>
            <person name="Johnson J."/>
            <person name="Nolan M."/>
            <person name="Tritt A."/>
            <person name="Barry K.W."/>
            <person name="Grigoriev I.V."/>
            <person name="Nagy L.G."/>
            <person name="Hibbett D."/>
            <person name="Henrissat B."/>
            <person name="Matheny P.B."/>
            <person name="Labbe J."/>
            <person name="Martin F.M."/>
        </authorList>
    </citation>
    <scope>NUCLEOTIDE SEQUENCE</scope>
    <source>
        <strain evidence="1">FP105234-sp</strain>
    </source>
</reference>
<gene>
    <name evidence="1" type="ORF">FA95DRAFT_1455398</name>
</gene>
<feature type="non-terminal residue" evidence="1">
    <location>
        <position position="54"/>
    </location>
</feature>
<organism evidence="1 2">
    <name type="scientific">Auriscalpium vulgare</name>
    <dbReference type="NCBI Taxonomy" id="40419"/>
    <lineage>
        <taxon>Eukaryota</taxon>
        <taxon>Fungi</taxon>
        <taxon>Dikarya</taxon>
        <taxon>Basidiomycota</taxon>
        <taxon>Agaricomycotina</taxon>
        <taxon>Agaricomycetes</taxon>
        <taxon>Russulales</taxon>
        <taxon>Auriscalpiaceae</taxon>
        <taxon>Auriscalpium</taxon>
    </lineage>
</organism>
<keyword evidence="2" id="KW-1185">Reference proteome</keyword>
<dbReference type="EMBL" id="MU276072">
    <property type="protein sequence ID" value="KAI0042320.1"/>
    <property type="molecule type" value="Genomic_DNA"/>
</dbReference>
<evidence type="ECO:0000313" key="1">
    <source>
        <dbReference type="EMBL" id="KAI0042320.1"/>
    </source>
</evidence>
<evidence type="ECO:0000313" key="2">
    <source>
        <dbReference type="Proteomes" id="UP000814033"/>
    </source>
</evidence>
<accession>A0ACB8RE86</accession>
<proteinExistence type="predicted"/>
<protein>
    <submittedName>
        <fullName evidence="1">Uncharacterized protein</fullName>
    </submittedName>
</protein>
<sequence>TMVLRKPGKADCTVAGVYRPIALIRTISKILSSSVADELMQLAECHLLLPDNYF</sequence>
<name>A0ACB8RE86_9AGAM</name>
<dbReference type="Proteomes" id="UP000814033">
    <property type="component" value="Unassembled WGS sequence"/>
</dbReference>
<comment type="caution">
    <text evidence="1">The sequence shown here is derived from an EMBL/GenBank/DDBJ whole genome shotgun (WGS) entry which is preliminary data.</text>
</comment>